<name>A0A5C7FRV1_9BACT</name>
<dbReference type="Proteomes" id="UP000321907">
    <property type="component" value="Unassembled WGS sequence"/>
</dbReference>
<gene>
    <name evidence="1" type="ORF">FUA23_12435</name>
</gene>
<dbReference type="EMBL" id="VOXD01000018">
    <property type="protein sequence ID" value="TXF88866.1"/>
    <property type="molecule type" value="Genomic_DNA"/>
</dbReference>
<evidence type="ECO:0000313" key="2">
    <source>
        <dbReference type="Proteomes" id="UP000321907"/>
    </source>
</evidence>
<protein>
    <submittedName>
        <fullName evidence="1">Uncharacterized protein</fullName>
    </submittedName>
</protein>
<keyword evidence="2" id="KW-1185">Reference proteome</keyword>
<dbReference type="RefSeq" id="WP_147931074.1">
    <property type="nucleotide sequence ID" value="NZ_VOXD01000018.1"/>
</dbReference>
<reference evidence="1 2" key="1">
    <citation type="submission" date="2019-08" db="EMBL/GenBank/DDBJ databases">
        <title>Lewinella sp. strain SSH13 Genome sequencing and assembly.</title>
        <authorList>
            <person name="Kim I."/>
        </authorList>
    </citation>
    <scope>NUCLEOTIDE SEQUENCE [LARGE SCALE GENOMIC DNA]</scope>
    <source>
        <strain evidence="1 2">SSH13</strain>
    </source>
</reference>
<comment type="caution">
    <text evidence="1">The sequence shown here is derived from an EMBL/GenBank/DDBJ whole genome shotgun (WGS) entry which is preliminary data.</text>
</comment>
<accession>A0A5C7FRV1</accession>
<organism evidence="1 2">
    <name type="scientific">Neolewinella aurantiaca</name>
    <dbReference type="NCBI Taxonomy" id="2602767"/>
    <lineage>
        <taxon>Bacteria</taxon>
        <taxon>Pseudomonadati</taxon>
        <taxon>Bacteroidota</taxon>
        <taxon>Saprospiria</taxon>
        <taxon>Saprospirales</taxon>
        <taxon>Lewinellaceae</taxon>
        <taxon>Neolewinella</taxon>
    </lineage>
</organism>
<proteinExistence type="predicted"/>
<sequence>MLRKRLIDSYWNARKSLASGDLMSSIQYLEAYSNELPEDIAYEPHYWLVKQYLIAGDFENAYESACIYLEGCTPAHAALKAKLFSGWFQEKKSMNYSFALLRLSGKYQQIQKESRKK</sequence>
<dbReference type="AlphaFoldDB" id="A0A5C7FRV1"/>
<evidence type="ECO:0000313" key="1">
    <source>
        <dbReference type="EMBL" id="TXF88866.1"/>
    </source>
</evidence>